<keyword evidence="1" id="KW-1133">Transmembrane helix</keyword>
<sequence length="61" mass="7306">MCRNINFIFSIFQILAKLILNFVSSFLFNLNKFYRLFLLIPFLDRGLARRIDDLVLFTRAC</sequence>
<dbReference type="EMBL" id="JANAVB010010600">
    <property type="protein sequence ID" value="KAJ6838741.1"/>
    <property type="molecule type" value="Genomic_DNA"/>
</dbReference>
<reference evidence="2" key="1">
    <citation type="journal article" date="2023" name="GigaByte">
        <title>Genome assembly of the bearded iris, Iris pallida Lam.</title>
        <authorList>
            <person name="Bruccoleri R.E."/>
            <person name="Oakeley E.J."/>
            <person name="Faust A.M.E."/>
            <person name="Altorfer M."/>
            <person name="Dessus-Babus S."/>
            <person name="Burckhardt D."/>
            <person name="Oertli M."/>
            <person name="Naumann U."/>
            <person name="Petersen F."/>
            <person name="Wong J."/>
        </authorList>
    </citation>
    <scope>NUCLEOTIDE SEQUENCE</scope>
    <source>
        <strain evidence="2">GSM-AAB239-AS_SAM_17_03QT</strain>
    </source>
</reference>
<reference evidence="2" key="2">
    <citation type="submission" date="2023-04" db="EMBL/GenBank/DDBJ databases">
        <authorList>
            <person name="Bruccoleri R.E."/>
            <person name="Oakeley E.J."/>
            <person name="Faust A.-M."/>
            <person name="Dessus-Babus S."/>
            <person name="Altorfer M."/>
            <person name="Burckhardt D."/>
            <person name="Oertli M."/>
            <person name="Naumann U."/>
            <person name="Petersen F."/>
            <person name="Wong J."/>
        </authorList>
    </citation>
    <scope>NUCLEOTIDE SEQUENCE</scope>
    <source>
        <strain evidence="2">GSM-AAB239-AS_SAM_17_03QT</strain>
        <tissue evidence="2">Leaf</tissue>
    </source>
</reference>
<protein>
    <submittedName>
        <fullName evidence="2">Uncharacterized protein</fullName>
    </submittedName>
</protein>
<organism evidence="2 3">
    <name type="scientific">Iris pallida</name>
    <name type="common">Sweet iris</name>
    <dbReference type="NCBI Taxonomy" id="29817"/>
    <lineage>
        <taxon>Eukaryota</taxon>
        <taxon>Viridiplantae</taxon>
        <taxon>Streptophyta</taxon>
        <taxon>Embryophyta</taxon>
        <taxon>Tracheophyta</taxon>
        <taxon>Spermatophyta</taxon>
        <taxon>Magnoliopsida</taxon>
        <taxon>Liliopsida</taxon>
        <taxon>Asparagales</taxon>
        <taxon>Iridaceae</taxon>
        <taxon>Iridoideae</taxon>
        <taxon>Irideae</taxon>
        <taxon>Iris</taxon>
    </lineage>
</organism>
<name>A0AAX6HDT8_IRIPA</name>
<gene>
    <name evidence="2" type="ORF">M6B38_318960</name>
</gene>
<dbReference type="Proteomes" id="UP001140949">
    <property type="component" value="Unassembled WGS sequence"/>
</dbReference>
<feature type="transmembrane region" description="Helical" evidence="1">
    <location>
        <begin position="7"/>
        <end position="28"/>
    </location>
</feature>
<evidence type="ECO:0000313" key="3">
    <source>
        <dbReference type="Proteomes" id="UP001140949"/>
    </source>
</evidence>
<comment type="caution">
    <text evidence="2">The sequence shown here is derived from an EMBL/GenBank/DDBJ whole genome shotgun (WGS) entry which is preliminary data.</text>
</comment>
<dbReference type="AlphaFoldDB" id="A0AAX6HDT8"/>
<proteinExistence type="predicted"/>
<accession>A0AAX6HDT8</accession>
<keyword evidence="3" id="KW-1185">Reference proteome</keyword>
<evidence type="ECO:0000313" key="2">
    <source>
        <dbReference type="EMBL" id="KAJ6838741.1"/>
    </source>
</evidence>
<keyword evidence="1" id="KW-0812">Transmembrane</keyword>
<keyword evidence="1" id="KW-0472">Membrane</keyword>
<evidence type="ECO:0000256" key="1">
    <source>
        <dbReference type="SAM" id="Phobius"/>
    </source>
</evidence>